<feature type="compositionally biased region" description="Low complexity" evidence="1">
    <location>
        <begin position="29"/>
        <end position="38"/>
    </location>
</feature>
<comment type="caution">
    <text evidence="2">The sequence shown here is derived from an EMBL/GenBank/DDBJ whole genome shotgun (WGS) entry which is preliminary data.</text>
</comment>
<feature type="region of interest" description="Disordered" evidence="1">
    <location>
        <begin position="1"/>
        <end position="108"/>
    </location>
</feature>
<name>A0AA36JGW2_9DINO</name>
<evidence type="ECO:0000313" key="3">
    <source>
        <dbReference type="Proteomes" id="UP001178507"/>
    </source>
</evidence>
<dbReference type="EMBL" id="CAUJNA010003555">
    <property type="protein sequence ID" value="CAJ1404773.1"/>
    <property type="molecule type" value="Genomic_DNA"/>
</dbReference>
<feature type="compositionally biased region" description="Acidic residues" evidence="1">
    <location>
        <begin position="59"/>
        <end position="78"/>
    </location>
</feature>
<dbReference type="AlphaFoldDB" id="A0AA36JGW2"/>
<reference evidence="2" key="1">
    <citation type="submission" date="2023-08" db="EMBL/GenBank/DDBJ databases">
        <authorList>
            <person name="Chen Y."/>
            <person name="Shah S."/>
            <person name="Dougan E. K."/>
            <person name="Thang M."/>
            <person name="Chan C."/>
        </authorList>
    </citation>
    <scope>NUCLEOTIDE SEQUENCE</scope>
</reference>
<feature type="compositionally biased region" description="Acidic residues" evidence="1">
    <location>
        <begin position="85"/>
        <end position="95"/>
    </location>
</feature>
<feature type="region of interest" description="Disordered" evidence="1">
    <location>
        <begin position="356"/>
        <end position="388"/>
    </location>
</feature>
<evidence type="ECO:0000256" key="1">
    <source>
        <dbReference type="SAM" id="MobiDB-lite"/>
    </source>
</evidence>
<proteinExistence type="predicted"/>
<evidence type="ECO:0000313" key="2">
    <source>
        <dbReference type="EMBL" id="CAJ1404773.1"/>
    </source>
</evidence>
<sequence>MCAMRLRPVTWKSQSVRVRRRPKQPLHVATSMTTATAPSPQPPTQPQTPSGRGGIGPADAEEPEDWQLEALEESETEEEASHDSEQEEMDAAEEAELPHETDVHLSPSEVRFTHANISSSFRNGTRIDDVIRSIVLQEMAFDDFPVLVCTTWNDKIYSINNRRLFVARVLEKLGKLNLISITLIPFDHPLLLKEQGGLSKWQRSFSTTSGGQFVRVRSDFVSQQADKVPDFRKRDTNKKGATLPLKPICLYQNESKGKAGKAQSARQTAQQAKWHLQESVPQEIMDQLGREYAISWEVMVHPRNPKIAAIKLWPNSNSKSRAPSPGRYSEGVHLFREAVAKRYVIQRKNQRIKQMSVSSLSAPMRLSVQEQRAAEKEKSLAKKKKHRQ</sequence>
<protein>
    <submittedName>
        <fullName evidence="2">Uncharacterized protein</fullName>
    </submittedName>
</protein>
<dbReference type="Proteomes" id="UP001178507">
    <property type="component" value="Unassembled WGS sequence"/>
</dbReference>
<accession>A0AA36JGW2</accession>
<organism evidence="2 3">
    <name type="scientific">Effrenium voratum</name>
    <dbReference type="NCBI Taxonomy" id="2562239"/>
    <lineage>
        <taxon>Eukaryota</taxon>
        <taxon>Sar</taxon>
        <taxon>Alveolata</taxon>
        <taxon>Dinophyceae</taxon>
        <taxon>Suessiales</taxon>
        <taxon>Symbiodiniaceae</taxon>
        <taxon>Effrenium</taxon>
    </lineage>
</organism>
<keyword evidence="3" id="KW-1185">Reference proteome</keyword>
<gene>
    <name evidence="2" type="ORF">EVOR1521_LOCUS27158</name>
</gene>